<proteinExistence type="predicted"/>
<dbReference type="Pfam" id="PF13045">
    <property type="entry name" value="DUF3905"/>
    <property type="match status" value="1"/>
</dbReference>
<dbReference type="InterPro" id="IPR024999">
    <property type="entry name" value="DUF3905"/>
</dbReference>
<gene>
    <name evidence="1" type="ORF">GCM10010918_16010</name>
</gene>
<keyword evidence="2" id="KW-1185">Reference proteome</keyword>
<dbReference type="EMBL" id="BMHY01000002">
    <property type="protein sequence ID" value="GGG62978.1"/>
    <property type="molecule type" value="Genomic_DNA"/>
</dbReference>
<reference evidence="1 2" key="1">
    <citation type="journal article" date="2014" name="Int. J. Syst. Evol. Microbiol.">
        <title>Complete genome sequence of Corynebacterium casei LMG S-19264T (=DSM 44701T), isolated from a smear-ripened cheese.</title>
        <authorList>
            <consortium name="US DOE Joint Genome Institute (JGI-PGF)"/>
            <person name="Walter F."/>
            <person name="Albersmeier A."/>
            <person name="Kalinowski J."/>
            <person name="Ruckert C."/>
        </authorList>
    </citation>
    <scope>NUCLEOTIDE SEQUENCE [LARGE SCALE GENOMIC DNA]</scope>
    <source>
        <strain evidence="1 2">CGMCC 1.15286</strain>
    </source>
</reference>
<organism evidence="1 2">
    <name type="scientific">Paenibacillus radicis</name>
    <name type="common">ex Gao et al. 2016</name>
    <dbReference type="NCBI Taxonomy" id="1737354"/>
    <lineage>
        <taxon>Bacteria</taxon>
        <taxon>Bacillati</taxon>
        <taxon>Bacillota</taxon>
        <taxon>Bacilli</taxon>
        <taxon>Bacillales</taxon>
        <taxon>Paenibacillaceae</taxon>
        <taxon>Paenibacillus</taxon>
    </lineage>
</organism>
<dbReference type="Proteomes" id="UP000600247">
    <property type="component" value="Unassembled WGS sequence"/>
</dbReference>
<protein>
    <submittedName>
        <fullName evidence="1">Uncharacterized protein</fullName>
    </submittedName>
</protein>
<comment type="caution">
    <text evidence="1">The sequence shown here is derived from an EMBL/GenBank/DDBJ whole genome shotgun (WGS) entry which is preliminary data.</text>
</comment>
<dbReference type="AlphaFoldDB" id="A0A917LW88"/>
<evidence type="ECO:0000313" key="2">
    <source>
        <dbReference type="Proteomes" id="UP000600247"/>
    </source>
</evidence>
<name>A0A917LW88_9BACL</name>
<evidence type="ECO:0000313" key="1">
    <source>
        <dbReference type="EMBL" id="GGG62978.1"/>
    </source>
</evidence>
<accession>A0A917LW88</accession>
<sequence>MMIGKDDPGLDPYEIAFLPQFRKGRGEREPFVNEYGVVIGDHDTIAGEEKYES</sequence>